<feature type="region of interest" description="Disordered" evidence="8">
    <location>
        <begin position="274"/>
        <end position="327"/>
    </location>
</feature>
<evidence type="ECO:0000256" key="2">
    <source>
        <dbReference type="ARBA" id="ARBA00022692"/>
    </source>
</evidence>
<comment type="similarity">
    <text evidence="7">Belongs to the TatC family.</text>
</comment>
<feature type="compositionally biased region" description="Basic and acidic residues" evidence="8">
    <location>
        <begin position="309"/>
        <end position="327"/>
    </location>
</feature>
<comment type="subcellular location">
    <subcellularLocation>
        <location evidence="7">Cell membrane</location>
        <topology evidence="7">Multi-pass membrane protein</topology>
    </subcellularLocation>
    <subcellularLocation>
        <location evidence="1">Membrane</location>
        <topology evidence="1">Multi-pass membrane protein</topology>
    </subcellularLocation>
</comment>
<dbReference type="PANTHER" id="PTHR30371:SF0">
    <property type="entry name" value="SEC-INDEPENDENT PROTEIN TRANSLOCASE PROTEIN TATC, CHLOROPLASTIC-RELATED"/>
    <property type="match status" value="1"/>
</dbReference>
<dbReference type="NCBIfam" id="TIGR00945">
    <property type="entry name" value="tatC"/>
    <property type="match status" value="1"/>
</dbReference>
<keyword evidence="2 7" id="KW-0812">Transmembrane</keyword>
<organism evidence="9 10">
    <name type="scientific">Glycomyces rhizosphaerae</name>
    <dbReference type="NCBI Taxonomy" id="2054422"/>
    <lineage>
        <taxon>Bacteria</taxon>
        <taxon>Bacillati</taxon>
        <taxon>Actinomycetota</taxon>
        <taxon>Actinomycetes</taxon>
        <taxon>Glycomycetales</taxon>
        <taxon>Glycomycetaceae</taxon>
        <taxon>Glycomyces</taxon>
    </lineage>
</organism>
<dbReference type="HAMAP" id="MF_00902">
    <property type="entry name" value="TatC"/>
    <property type="match status" value="1"/>
</dbReference>
<feature type="transmembrane region" description="Helical" evidence="7">
    <location>
        <begin position="241"/>
        <end position="263"/>
    </location>
</feature>
<keyword evidence="10" id="KW-1185">Reference proteome</keyword>
<feature type="transmembrane region" description="Helical" evidence="7">
    <location>
        <begin position="39"/>
        <end position="57"/>
    </location>
</feature>
<keyword evidence="3 7" id="KW-0653">Protein transport</keyword>
<evidence type="ECO:0000256" key="1">
    <source>
        <dbReference type="ARBA" id="ARBA00004141"/>
    </source>
</evidence>
<name>A0ABV7Q2Y7_9ACTN</name>
<protein>
    <recommendedName>
        <fullName evidence="7">Sec-independent protein translocase protein TatC</fullName>
    </recommendedName>
</protein>
<gene>
    <name evidence="7 9" type="primary">tatC</name>
    <name evidence="9" type="ORF">ACFO8M_16725</name>
</gene>
<feature type="transmembrane region" description="Helical" evidence="7">
    <location>
        <begin position="135"/>
        <end position="161"/>
    </location>
</feature>
<evidence type="ECO:0000256" key="8">
    <source>
        <dbReference type="SAM" id="MobiDB-lite"/>
    </source>
</evidence>
<dbReference type="PANTHER" id="PTHR30371">
    <property type="entry name" value="SEC-INDEPENDENT PROTEIN TRANSLOCASE PROTEIN TATC"/>
    <property type="match status" value="1"/>
</dbReference>
<keyword evidence="7" id="KW-0813">Transport</keyword>
<comment type="function">
    <text evidence="7">Part of the twin-arginine translocation (Tat) system that transports large folded proteins containing a characteristic twin-arginine motif in their signal peptide across membranes. Together with TatB, TatC is part of a receptor directly interacting with Tat signal peptides.</text>
</comment>
<dbReference type="RefSeq" id="WP_387977613.1">
    <property type="nucleotide sequence ID" value="NZ_JBHRWO010000013.1"/>
</dbReference>
<sequence length="327" mass="36203">MADEPPRTAGKARKPSKFQRAADGSMTLMEHLADLRSRLLIAVLVILVGTALGMAFSKDVITFLTQPYCDSQHAVQESSDTLVGCNFNLQSPISHLGLYLKISLYMGLVGTAPIWLYQLWAFIAPGLHRNERKYAYLFIGVAAPLFLSGAVLAYFVVAHGMQFIMILTSADMSIELDLEAYINFYVAVMMVFGIGFEFPLIMLMLNVMGLVTAKRMRGWWRIVVLVSFTFTAIFTPTPDPFGMTALAICMLLLYGVALIVATLNDKRKGITDTDQWDDEEASDIGASDDMTATADVGASNLDDDDYPGEPERRNRFGRRVDGYDDIT</sequence>
<keyword evidence="5 7" id="KW-0811">Translocation</keyword>
<keyword evidence="6 7" id="KW-0472">Membrane</keyword>
<keyword evidence="4 7" id="KW-1133">Transmembrane helix</keyword>
<feature type="transmembrane region" description="Helical" evidence="7">
    <location>
        <begin position="181"/>
        <end position="206"/>
    </location>
</feature>
<evidence type="ECO:0000256" key="4">
    <source>
        <dbReference type="ARBA" id="ARBA00022989"/>
    </source>
</evidence>
<evidence type="ECO:0000256" key="5">
    <source>
        <dbReference type="ARBA" id="ARBA00023010"/>
    </source>
</evidence>
<evidence type="ECO:0000256" key="7">
    <source>
        <dbReference type="HAMAP-Rule" id="MF_00902"/>
    </source>
</evidence>
<evidence type="ECO:0000313" key="9">
    <source>
        <dbReference type="EMBL" id="MFC3494128.1"/>
    </source>
</evidence>
<feature type="transmembrane region" description="Helical" evidence="7">
    <location>
        <begin position="218"/>
        <end position="235"/>
    </location>
</feature>
<accession>A0ABV7Q2Y7</accession>
<reference evidence="10" key="1">
    <citation type="journal article" date="2019" name="Int. J. Syst. Evol. Microbiol.">
        <title>The Global Catalogue of Microorganisms (GCM) 10K type strain sequencing project: providing services to taxonomists for standard genome sequencing and annotation.</title>
        <authorList>
            <consortium name="The Broad Institute Genomics Platform"/>
            <consortium name="The Broad Institute Genome Sequencing Center for Infectious Disease"/>
            <person name="Wu L."/>
            <person name="Ma J."/>
        </authorList>
    </citation>
    <scope>NUCLEOTIDE SEQUENCE [LARGE SCALE GENOMIC DNA]</scope>
    <source>
        <strain evidence="10">CGMCC 4.7396</strain>
    </source>
</reference>
<keyword evidence="7" id="KW-1003">Cell membrane</keyword>
<comment type="caution">
    <text evidence="9">The sequence shown here is derived from an EMBL/GenBank/DDBJ whole genome shotgun (WGS) entry which is preliminary data.</text>
</comment>
<dbReference type="PRINTS" id="PR01840">
    <property type="entry name" value="TATCFAMILY"/>
</dbReference>
<evidence type="ECO:0000313" key="10">
    <source>
        <dbReference type="Proteomes" id="UP001595712"/>
    </source>
</evidence>
<evidence type="ECO:0000256" key="6">
    <source>
        <dbReference type="ARBA" id="ARBA00023136"/>
    </source>
</evidence>
<feature type="transmembrane region" description="Helical" evidence="7">
    <location>
        <begin position="102"/>
        <end position="123"/>
    </location>
</feature>
<dbReference type="InterPro" id="IPR002033">
    <property type="entry name" value="TatC"/>
</dbReference>
<proteinExistence type="inferred from homology"/>
<dbReference type="Proteomes" id="UP001595712">
    <property type="component" value="Unassembled WGS sequence"/>
</dbReference>
<dbReference type="Pfam" id="PF00902">
    <property type="entry name" value="TatC"/>
    <property type="match status" value="1"/>
</dbReference>
<evidence type="ECO:0000256" key="3">
    <source>
        <dbReference type="ARBA" id="ARBA00022927"/>
    </source>
</evidence>
<dbReference type="EMBL" id="JBHRWO010000013">
    <property type="protein sequence ID" value="MFC3494128.1"/>
    <property type="molecule type" value="Genomic_DNA"/>
</dbReference>
<comment type="subunit">
    <text evidence="7">The Tat system comprises two distinct complexes: a TatABC complex, containing multiple copies of TatA, TatB and TatC subunits, and a separate TatA complex, containing only TatA subunits. Substrates initially bind to the TatABC complex, which probably triggers association of the separate TatA complex to form the active translocon.</text>
</comment>